<evidence type="ECO:0000313" key="1">
    <source>
        <dbReference type="EMBL" id="ERH23823.1"/>
    </source>
</evidence>
<dbReference type="AlphaFoldDB" id="U1RVZ9"/>
<dbReference type="EMBL" id="AWSD01000003">
    <property type="protein sequence ID" value="ERH23823.1"/>
    <property type="molecule type" value="Genomic_DNA"/>
</dbReference>
<sequence>MPRLTRARHGGHFPILLSGESNPGVAQFSLCRMNDSIER</sequence>
<organism evidence="1 2">
    <name type="scientific">Actinomyces johnsonii F0510</name>
    <dbReference type="NCBI Taxonomy" id="1227262"/>
    <lineage>
        <taxon>Bacteria</taxon>
        <taxon>Bacillati</taxon>
        <taxon>Actinomycetota</taxon>
        <taxon>Actinomycetes</taxon>
        <taxon>Actinomycetales</taxon>
        <taxon>Actinomycetaceae</taxon>
        <taxon>Actinomyces</taxon>
    </lineage>
</organism>
<evidence type="ECO:0000313" key="2">
    <source>
        <dbReference type="Proteomes" id="UP000016498"/>
    </source>
</evidence>
<reference evidence="1 2" key="1">
    <citation type="submission" date="2013-06" db="EMBL/GenBank/DDBJ databases">
        <authorList>
            <person name="Weinstock G."/>
            <person name="Sodergren E."/>
            <person name="Lobos E.A."/>
            <person name="Fulton L."/>
            <person name="Fulton R."/>
            <person name="Courtney L."/>
            <person name="Fronick C."/>
            <person name="O'Laughlin M."/>
            <person name="Godfrey J."/>
            <person name="Wilson R.M."/>
            <person name="Miner T."/>
            <person name="Farmer C."/>
            <person name="Delehaunty K."/>
            <person name="Cordes M."/>
            <person name="Minx P."/>
            <person name="Tomlinson C."/>
            <person name="Chen J."/>
            <person name="Wollam A."/>
            <person name="Pepin K.H."/>
            <person name="Bhonagiri V."/>
            <person name="Zhang X."/>
            <person name="Warren W."/>
            <person name="Mitreva M."/>
            <person name="Mardis E.R."/>
            <person name="Wilson R.K."/>
        </authorList>
    </citation>
    <scope>NUCLEOTIDE SEQUENCE [LARGE SCALE GENOMIC DNA]</scope>
    <source>
        <strain evidence="1 2">F0510</strain>
    </source>
</reference>
<comment type="caution">
    <text evidence="1">The sequence shown here is derived from an EMBL/GenBank/DDBJ whole genome shotgun (WGS) entry which is preliminary data.</text>
</comment>
<accession>U1RVZ9</accession>
<protein>
    <submittedName>
        <fullName evidence="1">Uncharacterized protein</fullName>
    </submittedName>
</protein>
<proteinExistence type="predicted"/>
<name>U1RVZ9_9ACTO</name>
<gene>
    <name evidence="1" type="ORF">HMPREF1549_00017</name>
</gene>
<dbReference type="HOGENOM" id="CLU_3303410_0_0_11"/>
<dbReference type="Proteomes" id="UP000016498">
    <property type="component" value="Unassembled WGS sequence"/>
</dbReference>